<evidence type="ECO:0000313" key="2">
    <source>
        <dbReference type="EMBL" id="CEQ40469.1"/>
    </source>
</evidence>
<reference evidence="3" key="1">
    <citation type="submission" date="2015-02" db="EMBL/GenBank/DDBJ databases">
        <authorList>
            <person name="Gon?alves P."/>
        </authorList>
    </citation>
    <scope>NUCLEOTIDE SEQUENCE [LARGE SCALE GENOMIC DNA]</scope>
</reference>
<dbReference type="Pfam" id="PF09725">
    <property type="entry name" value="Fra10Ac1"/>
    <property type="match status" value="1"/>
</dbReference>
<dbReference type="InterPro" id="IPR019129">
    <property type="entry name" value="Folate-sensitive_fs_Fra10Ac1"/>
</dbReference>
<dbReference type="EMBL" id="CENE01000007">
    <property type="protein sequence ID" value="CEQ40469.1"/>
    <property type="molecule type" value="Genomic_DNA"/>
</dbReference>
<organism evidence="2 3">
    <name type="scientific">Sporidiobolus salmonicolor</name>
    <name type="common">Yeast-like fungus</name>
    <name type="synonym">Sporobolomyces salmonicolor</name>
    <dbReference type="NCBI Taxonomy" id="5005"/>
    <lineage>
        <taxon>Eukaryota</taxon>
        <taxon>Fungi</taxon>
        <taxon>Dikarya</taxon>
        <taxon>Basidiomycota</taxon>
        <taxon>Pucciniomycotina</taxon>
        <taxon>Microbotryomycetes</taxon>
        <taxon>Sporidiobolales</taxon>
        <taxon>Sporidiobolaceae</taxon>
        <taxon>Sporobolomyces</taxon>
    </lineage>
</organism>
<dbReference type="OrthoDB" id="197967at2759"/>
<keyword evidence="3" id="KW-1185">Reference proteome</keyword>
<evidence type="ECO:0000256" key="1">
    <source>
        <dbReference type="SAM" id="MobiDB-lite"/>
    </source>
</evidence>
<name>A0A0D6EKG5_SPOSA</name>
<proteinExistence type="predicted"/>
<accession>A0A0D6EKG5</accession>
<feature type="compositionally biased region" description="Basic and acidic residues" evidence="1">
    <location>
        <begin position="219"/>
        <end position="259"/>
    </location>
</feature>
<dbReference type="Proteomes" id="UP000243876">
    <property type="component" value="Unassembled WGS sequence"/>
</dbReference>
<protein>
    <submittedName>
        <fullName evidence="2">SPOSA6832_02099-mRNA-1:cds</fullName>
    </submittedName>
</protein>
<dbReference type="AlphaFoldDB" id="A0A0D6EKG5"/>
<feature type="non-terminal residue" evidence="2">
    <location>
        <position position="275"/>
    </location>
</feature>
<feature type="region of interest" description="Disordered" evidence="1">
    <location>
        <begin position="203"/>
        <end position="275"/>
    </location>
</feature>
<sequence length="275" mass="31050">MSSVYSVASGEPPAKRKRLVQTTEPLTAHERHSRLWAIRESYRRGTRPPTPQSKHELDILKERHQFVRSSDVDPSTLSWEDQLAAKYYDSLFKEFAIVNLKHYKTGAVALRWRTEDELLAGIGHLTCASLRCRFHAPSSSLLSEVEASGGIDPDSTAPLVETRLEETEMNFGYVEGGERKSTLVKVVLCGECARRLRYGRERAREMREGKALVPTGGGGRDDEGPSRRRTSGEGERRRGSRRDGEYSGDCRGHEGRRREEDDDDFAPVLPPDLEH</sequence>
<gene>
    <name evidence="2" type="primary">SPOSA6832_02099</name>
</gene>
<feature type="region of interest" description="Disordered" evidence="1">
    <location>
        <begin position="1"/>
        <end position="24"/>
    </location>
</feature>
<evidence type="ECO:0000313" key="3">
    <source>
        <dbReference type="Proteomes" id="UP000243876"/>
    </source>
</evidence>